<dbReference type="AlphaFoldDB" id="A0A9X1NCS1"/>
<dbReference type="Gene3D" id="3.10.580.10">
    <property type="entry name" value="CBS-domain"/>
    <property type="match status" value="1"/>
</dbReference>
<proteinExistence type="inferred from homology"/>
<keyword evidence="5" id="KW-0677">Repeat</keyword>
<evidence type="ECO:0000313" key="16">
    <source>
        <dbReference type="Proteomes" id="UP001138997"/>
    </source>
</evidence>
<feature type="compositionally biased region" description="Basic and acidic residues" evidence="11">
    <location>
        <begin position="415"/>
        <end position="432"/>
    </location>
</feature>
<accession>A0A9X1NCS1</accession>
<comment type="subcellular location">
    <subcellularLocation>
        <location evidence="1">Cell membrane</location>
        <topology evidence="1">Multi-pass membrane protein</topology>
    </subcellularLocation>
</comment>
<dbReference type="InterPro" id="IPR044751">
    <property type="entry name" value="Ion_transp-like_CBS"/>
</dbReference>
<feature type="domain" description="CBS" evidence="13">
    <location>
        <begin position="203"/>
        <end position="263"/>
    </location>
</feature>
<evidence type="ECO:0000256" key="3">
    <source>
        <dbReference type="ARBA" id="ARBA00022475"/>
    </source>
</evidence>
<dbReference type="Pfam" id="PF00571">
    <property type="entry name" value="CBS"/>
    <property type="match status" value="2"/>
</dbReference>
<evidence type="ECO:0000256" key="10">
    <source>
        <dbReference type="PROSITE-ProRule" id="PRU01193"/>
    </source>
</evidence>
<gene>
    <name evidence="15" type="ORF">LR394_12490</name>
</gene>
<feature type="domain" description="CNNM transmembrane" evidence="14">
    <location>
        <begin position="1"/>
        <end position="184"/>
    </location>
</feature>
<evidence type="ECO:0000256" key="8">
    <source>
        <dbReference type="ARBA" id="ARBA00023136"/>
    </source>
</evidence>
<evidence type="ECO:0000256" key="2">
    <source>
        <dbReference type="ARBA" id="ARBA00006337"/>
    </source>
</evidence>
<feature type="transmembrane region" description="Helical" evidence="12">
    <location>
        <begin position="57"/>
        <end position="79"/>
    </location>
</feature>
<evidence type="ECO:0000256" key="11">
    <source>
        <dbReference type="SAM" id="MobiDB-lite"/>
    </source>
</evidence>
<dbReference type="SMART" id="SM00116">
    <property type="entry name" value="CBS"/>
    <property type="match status" value="2"/>
</dbReference>
<feature type="transmembrane region" description="Helical" evidence="12">
    <location>
        <begin position="121"/>
        <end position="144"/>
    </location>
</feature>
<evidence type="ECO:0000256" key="7">
    <source>
        <dbReference type="ARBA" id="ARBA00023122"/>
    </source>
</evidence>
<dbReference type="PROSITE" id="PS51371">
    <property type="entry name" value="CBS"/>
    <property type="match status" value="2"/>
</dbReference>
<keyword evidence="6 10" id="KW-1133">Transmembrane helix</keyword>
<keyword evidence="7 9" id="KW-0129">CBS domain</keyword>
<dbReference type="SMART" id="SM01091">
    <property type="entry name" value="CorC_HlyC"/>
    <property type="match status" value="1"/>
</dbReference>
<dbReference type="InterPro" id="IPR000644">
    <property type="entry name" value="CBS_dom"/>
</dbReference>
<dbReference type="InterPro" id="IPR046342">
    <property type="entry name" value="CBS_dom_sf"/>
</dbReference>
<reference evidence="15" key="1">
    <citation type="submission" date="2021-11" db="EMBL/GenBank/DDBJ databases">
        <title>Streptomyces corallinus and Kineosporia corallina sp. nov., two new coral-derived marine actinobacteria.</title>
        <authorList>
            <person name="Buangrab K."/>
            <person name="Sutthacheep M."/>
            <person name="Yeemin T."/>
            <person name="Harunari E."/>
            <person name="Igarashi Y."/>
            <person name="Sripreechasak P."/>
            <person name="Kanchanasin P."/>
            <person name="Tanasupawat S."/>
            <person name="Phongsopitanun W."/>
        </authorList>
    </citation>
    <scope>NUCLEOTIDE SEQUENCE</scope>
    <source>
        <strain evidence="15">JCM 31032</strain>
    </source>
</reference>
<dbReference type="SUPFAM" id="SSF56176">
    <property type="entry name" value="FAD-binding/transporter-associated domain-like"/>
    <property type="match status" value="1"/>
</dbReference>
<dbReference type="Proteomes" id="UP001138997">
    <property type="component" value="Unassembled WGS sequence"/>
</dbReference>
<evidence type="ECO:0000256" key="1">
    <source>
        <dbReference type="ARBA" id="ARBA00004651"/>
    </source>
</evidence>
<keyword evidence="8 10" id="KW-0472">Membrane</keyword>
<dbReference type="CDD" id="cd04590">
    <property type="entry name" value="CBS_pair_CorC_HlyC_assoc"/>
    <property type="match status" value="1"/>
</dbReference>
<dbReference type="PROSITE" id="PS51846">
    <property type="entry name" value="CNNM"/>
    <property type="match status" value="1"/>
</dbReference>
<feature type="region of interest" description="Disordered" evidence="11">
    <location>
        <begin position="415"/>
        <end position="439"/>
    </location>
</feature>
<protein>
    <submittedName>
        <fullName evidence="15">Hemolysin family protein</fullName>
    </submittedName>
</protein>
<evidence type="ECO:0000256" key="9">
    <source>
        <dbReference type="PROSITE-ProRule" id="PRU00703"/>
    </source>
</evidence>
<dbReference type="EMBL" id="JAJOMB010000005">
    <property type="protein sequence ID" value="MCD5311720.1"/>
    <property type="molecule type" value="Genomic_DNA"/>
</dbReference>
<dbReference type="InterPro" id="IPR005170">
    <property type="entry name" value="Transptr-assoc_dom"/>
</dbReference>
<evidence type="ECO:0000256" key="12">
    <source>
        <dbReference type="SAM" id="Phobius"/>
    </source>
</evidence>
<evidence type="ECO:0000259" key="13">
    <source>
        <dbReference type="PROSITE" id="PS51371"/>
    </source>
</evidence>
<dbReference type="GO" id="GO:0005886">
    <property type="term" value="C:plasma membrane"/>
    <property type="evidence" value="ECO:0007669"/>
    <property type="project" value="UniProtKB-SubCell"/>
</dbReference>
<dbReference type="FunFam" id="3.10.580.10:FF:000002">
    <property type="entry name" value="Magnesium/cobalt efflux protein CorC"/>
    <property type="match status" value="1"/>
</dbReference>
<comment type="similarity">
    <text evidence="2">Belongs to the UPF0053 family.</text>
</comment>
<dbReference type="InterPro" id="IPR036318">
    <property type="entry name" value="FAD-bd_PCMH-like_sf"/>
</dbReference>
<evidence type="ECO:0000259" key="14">
    <source>
        <dbReference type="PROSITE" id="PS51846"/>
    </source>
</evidence>
<dbReference type="RefSeq" id="WP_231441200.1">
    <property type="nucleotide sequence ID" value="NZ_JAJOMB010000005.1"/>
</dbReference>
<evidence type="ECO:0000256" key="5">
    <source>
        <dbReference type="ARBA" id="ARBA00022737"/>
    </source>
</evidence>
<feature type="domain" description="CBS" evidence="13">
    <location>
        <begin position="271"/>
        <end position="327"/>
    </location>
</feature>
<organism evidence="15 16">
    <name type="scientific">Kineosporia babensis</name>
    <dbReference type="NCBI Taxonomy" id="499548"/>
    <lineage>
        <taxon>Bacteria</taxon>
        <taxon>Bacillati</taxon>
        <taxon>Actinomycetota</taxon>
        <taxon>Actinomycetes</taxon>
        <taxon>Kineosporiales</taxon>
        <taxon>Kineosporiaceae</taxon>
        <taxon>Kineosporia</taxon>
    </lineage>
</organism>
<keyword evidence="3" id="KW-1003">Cell membrane</keyword>
<dbReference type="Pfam" id="PF01595">
    <property type="entry name" value="CNNM"/>
    <property type="match status" value="1"/>
</dbReference>
<dbReference type="SUPFAM" id="SSF54631">
    <property type="entry name" value="CBS-domain pair"/>
    <property type="match status" value="1"/>
</dbReference>
<dbReference type="PANTHER" id="PTHR22777">
    <property type="entry name" value="HEMOLYSIN-RELATED"/>
    <property type="match status" value="1"/>
</dbReference>
<evidence type="ECO:0000256" key="4">
    <source>
        <dbReference type="ARBA" id="ARBA00022692"/>
    </source>
</evidence>
<sequence>MVGLVFLAIVLTVVAGLAAASEAALSRIGRSHAADLQTQGRRGAAAVVKVADSPAPVLSVATLLRVVAEVGAVVAVTFATIRVLGLHWPSGLVAGLIMAGASFVMVGVGPRTLGRQYAENVALVVAPPLVALTTVLAPLTRLLVLIGNAVTPGSGLRDGPFASEAELRQYVDIAQESQLIELGEQKMIHSVIDLGDTLAREVMVPRTDVVSVERDRNLHDAMSLFLRSGFSRVPVVGGGLDDPVGILYLKDVARRMHEHPDAGLTQRVESIMRRPVFVPDSKPVDALLREMQHAGHAAIVVDEYGGTAGLVTIEDILEEIVGEIADEYDQAEAEVENLPDGRHRVSSRMHLDELGELFGVEIEDEEVDTVGGLLSKGLGRVPIAGSTTAVQGLLLTADTFEGRRHNLATVLVGRDDEARAGNDHERAEDRAAAEGSQTR</sequence>
<name>A0A9X1NCS1_9ACTN</name>
<feature type="transmembrane region" description="Helical" evidence="12">
    <location>
        <begin position="91"/>
        <end position="109"/>
    </location>
</feature>
<evidence type="ECO:0000313" key="15">
    <source>
        <dbReference type="EMBL" id="MCD5311720.1"/>
    </source>
</evidence>
<dbReference type="PANTHER" id="PTHR22777:SF32">
    <property type="entry name" value="UPF0053 INNER MEMBRANE PROTEIN YFJD"/>
    <property type="match status" value="1"/>
</dbReference>
<keyword evidence="4 10" id="KW-0812">Transmembrane</keyword>
<keyword evidence="16" id="KW-1185">Reference proteome</keyword>
<dbReference type="InterPro" id="IPR016169">
    <property type="entry name" value="FAD-bd_PCMH_sub2"/>
</dbReference>
<dbReference type="GO" id="GO:0050660">
    <property type="term" value="F:flavin adenine dinucleotide binding"/>
    <property type="evidence" value="ECO:0007669"/>
    <property type="project" value="InterPro"/>
</dbReference>
<dbReference type="InterPro" id="IPR002550">
    <property type="entry name" value="CNNM"/>
</dbReference>
<evidence type="ECO:0000256" key="6">
    <source>
        <dbReference type="ARBA" id="ARBA00022989"/>
    </source>
</evidence>
<dbReference type="Gene3D" id="3.30.465.10">
    <property type="match status" value="1"/>
</dbReference>
<comment type="caution">
    <text evidence="15">The sequence shown here is derived from an EMBL/GenBank/DDBJ whole genome shotgun (WGS) entry which is preliminary data.</text>
</comment>
<dbReference type="Pfam" id="PF03471">
    <property type="entry name" value="CorC_HlyC"/>
    <property type="match status" value="1"/>
</dbReference>